<dbReference type="InterPro" id="IPR013325">
    <property type="entry name" value="RNA_pol_sigma_r2"/>
</dbReference>
<dbReference type="InterPro" id="IPR013249">
    <property type="entry name" value="RNA_pol_sigma70_r4_t2"/>
</dbReference>
<dbReference type="InterPro" id="IPR036388">
    <property type="entry name" value="WH-like_DNA-bd_sf"/>
</dbReference>
<dbReference type="SUPFAM" id="SSF88659">
    <property type="entry name" value="Sigma3 and sigma4 domains of RNA polymerase sigma factors"/>
    <property type="match status" value="1"/>
</dbReference>
<evidence type="ECO:0000256" key="1">
    <source>
        <dbReference type="ARBA" id="ARBA00010641"/>
    </source>
</evidence>
<organism evidence="8">
    <name type="scientific">Thermorudis sp</name>
    <dbReference type="NCBI Taxonomy" id="1969470"/>
    <lineage>
        <taxon>Bacteria</taxon>
        <taxon>Pseudomonadati</taxon>
        <taxon>Thermomicrobiota</taxon>
        <taxon>Thermomicrobia</taxon>
        <taxon>Thermomicrobia incertae sedis</taxon>
        <taxon>Thermorudis</taxon>
    </lineage>
</organism>
<keyword evidence="2 6" id="KW-0805">Transcription regulation</keyword>
<dbReference type="InterPro" id="IPR014284">
    <property type="entry name" value="RNA_pol_sigma-70_dom"/>
</dbReference>
<dbReference type="PANTHER" id="PTHR43133">
    <property type="entry name" value="RNA POLYMERASE ECF-TYPE SIGMA FACTO"/>
    <property type="match status" value="1"/>
</dbReference>
<dbReference type="InterPro" id="IPR000792">
    <property type="entry name" value="Tscrpt_reg_LuxR_C"/>
</dbReference>
<dbReference type="Pfam" id="PF08281">
    <property type="entry name" value="Sigma70_r4_2"/>
    <property type="match status" value="1"/>
</dbReference>
<comment type="similarity">
    <text evidence="1 6">Belongs to the sigma-70 factor family. ECF subfamily.</text>
</comment>
<evidence type="ECO:0000259" key="7">
    <source>
        <dbReference type="PROSITE" id="PS00622"/>
    </source>
</evidence>
<keyword evidence="4 6" id="KW-0238">DNA-binding</keyword>
<dbReference type="EMBL" id="DSID01000700">
    <property type="protein sequence ID" value="HEX71412.1"/>
    <property type="molecule type" value="Genomic_DNA"/>
</dbReference>
<gene>
    <name evidence="8" type="ORF">ENP13_09260</name>
</gene>
<dbReference type="InterPro" id="IPR007627">
    <property type="entry name" value="RNA_pol_sigma70_r2"/>
</dbReference>
<comment type="caution">
    <text evidence="8">The sequence shown here is derived from an EMBL/GenBank/DDBJ whole genome shotgun (WGS) entry which is preliminary data.</text>
</comment>
<dbReference type="GO" id="GO:0006352">
    <property type="term" value="P:DNA-templated transcription initiation"/>
    <property type="evidence" value="ECO:0007669"/>
    <property type="project" value="InterPro"/>
</dbReference>
<dbReference type="GO" id="GO:0016987">
    <property type="term" value="F:sigma factor activity"/>
    <property type="evidence" value="ECO:0007669"/>
    <property type="project" value="UniProtKB-KW"/>
</dbReference>
<keyword evidence="5 6" id="KW-0804">Transcription</keyword>
<reference evidence="8" key="1">
    <citation type="journal article" date="2020" name="mSystems">
        <title>Genome- and Community-Level Interaction Insights into Carbon Utilization and Element Cycling Functions of Hydrothermarchaeota in Hydrothermal Sediment.</title>
        <authorList>
            <person name="Zhou Z."/>
            <person name="Liu Y."/>
            <person name="Xu W."/>
            <person name="Pan J."/>
            <person name="Luo Z.H."/>
            <person name="Li M."/>
        </authorList>
    </citation>
    <scope>NUCLEOTIDE SEQUENCE [LARGE SCALE GENOMIC DNA]</scope>
    <source>
        <strain evidence="8">SpSt-192</strain>
    </source>
</reference>
<evidence type="ECO:0000313" key="8">
    <source>
        <dbReference type="EMBL" id="HEX71412.1"/>
    </source>
</evidence>
<dbReference type="GO" id="GO:0003677">
    <property type="term" value="F:DNA binding"/>
    <property type="evidence" value="ECO:0007669"/>
    <property type="project" value="UniProtKB-KW"/>
</dbReference>
<dbReference type="PROSITE" id="PS01063">
    <property type="entry name" value="SIGMA70_ECF"/>
    <property type="match status" value="1"/>
</dbReference>
<dbReference type="InterPro" id="IPR039425">
    <property type="entry name" value="RNA_pol_sigma-70-like"/>
</dbReference>
<feature type="domain" description="HTH luxR-type" evidence="7">
    <location>
        <begin position="137"/>
        <end position="164"/>
    </location>
</feature>
<proteinExistence type="inferred from homology"/>
<evidence type="ECO:0000256" key="6">
    <source>
        <dbReference type="RuleBase" id="RU000716"/>
    </source>
</evidence>
<keyword evidence="3 6" id="KW-0731">Sigma factor</keyword>
<dbReference type="InterPro" id="IPR013324">
    <property type="entry name" value="RNA_pol_sigma_r3/r4-like"/>
</dbReference>
<evidence type="ECO:0000256" key="3">
    <source>
        <dbReference type="ARBA" id="ARBA00023082"/>
    </source>
</evidence>
<dbReference type="AlphaFoldDB" id="A0A7C3A927"/>
<name>A0A7C3A927_9BACT</name>
<dbReference type="PANTHER" id="PTHR43133:SF8">
    <property type="entry name" value="RNA POLYMERASE SIGMA FACTOR HI_1459-RELATED"/>
    <property type="match status" value="1"/>
</dbReference>
<evidence type="ECO:0000256" key="2">
    <source>
        <dbReference type="ARBA" id="ARBA00023015"/>
    </source>
</evidence>
<accession>A0A7C3A927</accession>
<sequence>MEDKALVQAVAKGDDLALQTLFERHAPWIAARLRRALPRDAVEDVLQETFIGVWRNARTFKGDGEVSAWLWGIVRRQTAMWLRKHGRSEAELDVDTRGEEDLAIAVSKKVDLERALATLGTAGNEYRELVRLLWEEGYSVAEVASRLGIPEGTVKSRINRLRRRLQRALERGAEHDRPSR</sequence>
<dbReference type="Gene3D" id="1.10.10.10">
    <property type="entry name" value="Winged helix-like DNA-binding domain superfamily/Winged helix DNA-binding domain"/>
    <property type="match status" value="1"/>
</dbReference>
<evidence type="ECO:0000256" key="5">
    <source>
        <dbReference type="ARBA" id="ARBA00023163"/>
    </source>
</evidence>
<dbReference type="PROSITE" id="PS00622">
    <property type="entry name" value="HTH_LUXR_1"/>
    <property type="match status" value="1"/>
</dbReference>
<protein>
    <recommendedName>
        <fullName evidence="6">RNA polymerase sigma factor</fullName>
    </recommendedName>
</protein>
<dbReference type="NCBIfam" id="TIGR02937">
    <property type="entry name" value="sigma70-ECF"/>
    <property type="match status" value="1"/>
</dbReference>
<dbReference type="Pfam" id="PF04542">
    <property type="entry name" value="Sigma70_r2"/>
    <property type="match status" value="1"/>
</dbReference>
<dbReference type="SUPFAM" id="SSF88946">
    <property type="entry name" value="Sigma2 domain of RNA polymerase sigma factors"/>
    <property type="match status" value="1"/>
</dbReference>
<dbReference type="InterPro" id="IPR000838">
    <property type="entry name" value="RNA_pol_sigma70_ECF_CS"/>
</dbReference>
<dbReference type="Gene3D" id="1.10.1740.10">
    <property type="match status" value="1"/>
</dbReference>
<evidence type="ECO:0000256" key="4">
    <source>
        <dbReference type="ARBA" id="ARBA00023125"/>
    </source>
</evidence>